<organism evidence="14 15">
    <name type="scientific">Anolis carolinensis</name>
    <name type="common">Green anole</name>
    <name type="synonym">American chameleon</name>
    <dbReference type="NCBI Taxonomy" id="28377"/>
    <lineage>
        <taxon>Eukaryota</taxon>
        <taxon>Metazoa</taxon>
        <taxon>Chordata</taxon>
        <taxon>Craniata</taxon>
        <taxon>Vertebrata</taxon>
        <taxon>Euteleostomi</taxon>
        <taxon>Lepidosauria</taxon>
        <taxon>Squamata</taxon>
        <taxon>Bifurcata</taxon>
        <taxon>Unidentata</taxon>
        <taxon>Episquamata</taxon>
        <taxon>Toxicofera</taxon>
        <taxon>Iguania</taxon>
        <taxon>Dactyloidae</taxon>
        <taxon>Anolis</taxon>
    </lineage>
</organism>
<evidence type="ECO:0000256" key="8">
    <source>
        <dbReference type="ARBA" id="ARBA00023319"/>
    </source>
</evidence>
<comment type="subcellular location">
    <subcellularLocation>
        <location evidence="2">Cytoplasm</location>
        <location evidence="2">Perinuclear region</location>
    </subcellularLocation>
    <subcellularLocation>
        <location evidence="1">Golgi apparatus</location>
    </subcellularLocation>
</comment>
<evidence type="ECO:0000256" key="4">
    <source>
        <dbReference type="ARBA" id="ARBA00022553"/>
    </source>
</evidence>
<dbReference type="SMART" id="SM00409">
    <property type="entry name" value="IG"/>
    <property type="match status" value="23"/>
</dbReference>
<keyword evidence="3" id="KW-0963">Cytoplasm</keyword>
<dbReference type="FunFam" id="2.60.40.10:FF:001002">
    <property type="entry name" value="obscurin-like protein 1 isoform X2"/>
    <property type="match status" value="2"/>
</dbReference>
<evidence type="ECO:0000256" key="7">
    <source>
        <dbReference type="ARBA" id="ARBA00023157"/>
    </source>
</evidence>
<dbReference type="Pfam" id="PF00047">
    <property type="entry name" value="ig"/>
    <property type="match status" value="2"/>
</dbReference>
<dbReference type="HOGENOM" id="CLU_000630_0_0_1"/>
<evidence type="ECO:0000313" key="15">
    <source>
        <dbReference type="Proteomes" id="UP000001646"/>
    </source>
</evidence>
<protein>
    <recommendedName>
        <fullName evidence="11">Obscurin-like protein 1</fullName>
    </recommendedName>
</protein>
<dbReference type="Bgee" id="ENSACAG00000014245">
    <property type="expression patterns" value="Expressed in heart and 4 other cell types or tissues"/>
</dbReference>
<dbReference type="InterPro" id="IPR003598">
    <property type="entry name" value="Ig_sub2"/>
</dbReference>
<dbReference type="PROSITE" id="PS50853">
    <property type="entry name" value="FN3"/>
    <property type="match status" value="1"/>
</dbReference>
<dbReference type="CDD" id="cd00063">
    <property type="entry name" value="FN3"/>
    <property type="match status" value="1"/>
</dbReference>
<evidence type="ECO:0000256" key="2">
    <source>
        <dbReference type="ARBA" id="ARBA00004556"/>
    </source>
</evidence>
<feature type="domain" description="Ig-like" evidence="12">
    <location>
        <begin position="112"/>
        <end position="201"/>
    </location>
</feature>
<keyword evidence="15" id="KW-1185">Reference proteome</keyword>
<keyword evidence="4" id="KW-0597">Phosphoprotein</keyword>
<feature type="domain" description="Ig-like" evidence="12">
    <location>
        <begin position="994"/>
        <end position="1081"/>
    </location>
</feature>
<dbReference type="FunFam" id="2.60.40.10:FF:001084">
    <property type="entry name" value="obscurin-like isoform X3"/>
    <property type="match status" value="1"/>
</dbReference>
<dbReference type="CDD" id="cd00096">
    <property type="entry name" value="Ig"/>
    <property type="match status" value="1"/>
</dbReference>
<feature type="domain" description="Ig-like" evidence="12">
    <location>
        <begin position="812"/>
        <end position="900"/>
    </location>
</feature>
<keyword evidence="7" id="KW-1015">Disulfide bond</keyword>
<dbReference type="SMART" id="SM00408">
    <property type="entry name" value="IGc2"/>
    <property type="match status" value="16"/>
</dbReference>
<feature type="domain" description="Ig-like" evidence="12">
    <location>
        <begin position="2080"/>
        <end position="2154"/>
    </location>
</feature>
<dbReference type="SUPFAM" id="SSF49265">
    <property type="entry name" value="Fibronectin type III"/>
    <property type="match status" value="1"/>
</dbReference>
<dbReference type="eggNOG" id="ENOG502QPJJ">
    <property type="taxonomic scope" value="Eukaryota"/>
</dbReference>
<feature type="domain" description="Ig-like" evidence="12">
    <location>
        <begin position="1723"/>
        <end position="1808"/>
    </location>
</feature>
<comment type="subunit">
    <text evidence="10">Component of the 3M complex, composed of core components CUL7, CCDC8 and OBSL1. Interacts with CCDC8. Interacts with CUL7; the interaction is direct. Interacts with FBXW8. Interacts (via N-terminal Ig-like domain) with TTN/titin (via C-terminal Ig-like domain); the interaction is direct.</text>
</comment>
<evidence type="ECO:0000256" key="1">
    <source>
        <dbReference type="ARBA" id="ARBA00004555"/>
    </source>
</evidence>
<dbReference type="GeneTree" id="ENSGT00940000156702"/>
<dbReference type="GO" id="GO:0005794">
    <property type="term" value="C:Golgi apparatus"/>
    <property type="evidence" value="ECO:0007669"/>
    <property type="project" value="UniProtKB-SubCell"/>
</dbReference>
<dbReference type="FunFam" id="2.60.40.10:FF:000241">
    <property type="entry name" value="obscurin-like protein 1 isoform X2"/>
    <property type="match status" value="4"/>
</dbReference>
<feature type="domain" description="Ig-like" evidence="12">
    <location>
        <begin position="347"/>
        <end position="435"/>
    </location>
</feature>
<evidence type="ECO:0000256" key="11">
    <source>
        <dbReference type="ARBA" id="ARBA00067525"/>
    </source>
</evidence>
<dbReference type="Gene3D" id="2.60.40.10">
    <property type="entry name" value="Immunoglobulins"/>
    <property type="match status" value="24"/>
</dbReference>
<dbReference type="InterPro" id="IPR036116">
    <property type="entry name" value="FN3_sf"/>
</dbReference>
<dbReference type="GO" id="GO:0050775">
    <property type="term" value="P:positive regulation of dendrite morphogenesis"/>
    <property type="evidence" value="ECO:0007669"/>
    <property type="project" value="UniProtKB-ARBA"/>
</dbReference>
<evidence type="ECO:0000259" key="12">
    <source>
        <dbReference type="PROSITE" id="PS50835"/>
    </source>
</evidence>
<dbReference type="Pfam" id="PF13927">
    <property type="entry name" value="Ig_3"/>
    <property type="match status" value="1"/>
</dbReference>
<dbReference type="PANTHER" id="PTHR35971:SF5">
    <property type="entry name" value="OBSCURIN LIKE CYTOSKELETAL ADAPTOR 1"/>
    <property type="match status" value="1"/>
</dbReference>
<reference evidence="14" key="3">
    <citation type="submission" date="2025-09" db="UniProtKB">
        <authorList>
            <consortium name="Ensembl"/>
        </authorList>
    </citation>
    <scope>IDENTIFICATION</scope>
</reference>
<dbReference type="Pfam" id="PF07679">
    <property type="entry name" value="I-set"/>
    <property type="match status" value="17"/>
</dbReference>
<dbReference type="STRING" id="28377.ENSACAP00000014028"/>
<dbReference type="FunFam" id="2.60.40.10:FF:000569">
    <property type="entry name" value="obscurin-like protein 1 isoform X2"/>
    <property type="match status" value="1"/>
</dbReference>
<dbReference type="InterPro" id="IPR003961">
    <property type="entry name" value="FN3_dom"/>
</dbReference>
<dbReference type="FunFam" id="2.60.40.10:FF:000464">
    <property type="entry name" value="Putative obscurin-like protein 1"/>
    <property type="match status" value="1"/>
</dbReference>
<dbReference type="InterPro" id="IPR003599">
    <property type="entry name" value="Ig_sub"/>
</dbReference>
<dbReference type="FunFam" id="2.60.40.10:FF:001811">
    <property type="entry name" value="Obscurin like 1"/>
    <property type="match status" value="1"/>
</dbReference>
<gene>
    <name evidence="14" type="primary">OBSL1</name>
</gene>
<dbReference type="FunFam" id="2.60.40.10:FF:000502">
    <property type="entry name" value="obscurin-like protein 1 isoform X2"/>
    <property type="match status" value="1"/>
</dbReference>
<evidence type="ECO:0000256" key="10">
    <source>
        <dbReference type="ARBA" id="ARBA00063153"/>
    </source>
</evidence>
<dbReference type="Proteomes" id="UP000001646">
    <property type="component" value="Chromosome 1"/>
</dbReference>
<feature type="domain" description="Ig-like" evidence="12">
    <location>
        <begin position="902"/>
        <end position="992"/>
    </location>
</feature>
<feature type="domain" description="Ig-like" evidence="12">
    <location>
        <begin position="1360"/>
        <end position="1446"/>
    </location>
</feature>
<dbReference type="InterPro" id="IPR036179">
    <property type="entry name" value="Ig-like_dom_sf"/>
</dbReference>
<evidence type="ECO:0000256" key="5">
    <source>
        <dbReference type="ARBA" id="ARBA00022737"/>
    </source>
</evidence>
<feature type="domain" description="Ig-like" evidence="12">
    <location>
        <begin position="1453"/>
        <end position="1540"/>
    </location>
</feature>
<feature type="domain" description="Ig-like" evidence="12">
    <location>
        <begin position="255"/>
        <end position="338"/>
    </location>
</feature>
<dbReference type="InterPro" id="IPR007110">
    <property type="entry name" value="Ig-like_dom"/>
</dbReference>
<dbReference type="InterPro" id="IPR052385">
    <property type="entry name" value="Obscurin/Obscurin-like_Reg"/>
</dbReference>
<evidence type="ECO:0000256" key="6">
    <source>
        <dbReference type="ARBA" id="ARBA00023034"/>
    </source>
</evidence>
<keyword evidence="5" id="KW-0677">Repeat</keyword>
<dbReference type="InterPro" id="IPR013783">
    <property type="entry name" value="Ig-like_fold"/>
</dbReference>
<keyword evidence="6" id="KW-0333">Golgi apparatus</keyword>
<feature type="domain" description="Ig-like" evidence="12">
    <location>
        <begin position="8"/>
        <end position="94"/>
    </location>
</feature>
<accession>G1KPQ6</accession>
<feature type="domain" description="Ig-like" evidence="12">
    <location>
        <begin position="1545"/>
        <end position="1633"/>
    </location>
</feature>
<comment type="function">
    <text evidence="9">Core component of the 3M complex, a complex required to regulate microtubule dynamics and genome integrity. It is unclear how the 3M complex regulates microtubules, it could act by controlling the level of a microtubule stabilizer. Acts as a regulator of the Cul7-RING(FBXW8) ubiquitin-protein ligase, playing a critical role in the ubiquitin ligase pathway that regulates Golgi morphogenesis and dendrite patterning in brain. Required to localize CUL7 to the Golgi apparatus in neurons.</text>
</comment>
<evidence type="ECO:0000313" key="14">
    <source>
        <dbReference type="Ensembl" id="ENSACAP00000014028.4"/>
    </source>
</evidence>
<feature type="domain" description="Ig-like" evidence="12">
    <location>
        <begin position="1901"/>
        <end position="1993"/>
    </location>
</feature>
<feature type="domain" description="Ig-like" evidence="12">
    <location>
        <begin position="1268"/>
        <end position="1344"/>
    </location>
</feature>
<sequence>MDAFRGAPRFLAYPRTFTVQSGDNAVLKWQVTGEPRPSIVWEKDGSELELSGRIFVMADEDAYSLLVSQAAPTDSGRYMCKAKNSVGETYAAVTPKVEAREQQPKVNLDAQPPVFLNRPISAQVARGENVTFSCRVSGRLSWEKDGHKLSDIFESSHYKVAAEPDDWHSLHIYNVRLPDAGVYVCRAQNNFGETMAAAVLLVDSMTCHPHDESFQDAPTNCHFKKHPEAQEVKRRRHHTEQNGFSDARQNGEVLPRLPTTKAFTVNEGKHAKFRCYVTGKPKPEIVWQKDGKALSPGRRHLLYEDREGYFILKVLYCTARDCGLYVCTACNTAGQTLSSVRLYVKEPRVRFQAPLVDVEVLESQDAILECQVPVATIPTVWYLEDKRLHPSPKYLIEEQGLLRRLTVRDARADDDGIYLCEMEGKGRSIGELSVQGLIVKRLPRKLDVMEGENAAFYVETREPVEVPSWGRNGQELLEAPHTLIRSFGKTHLLVLVHVSRHDAGVITFTAGESQTSAQLRVKCAKRIPPSAPVAAKMCTSRSNAALLTWCPPSDMHRSPPSSYVIERQALGEADWVSCLTTDVASMVEVPGDGVPQEGDYCFRVCSANQYGCSEHVEFPGSVHLVPKARVQRGLQDVTVHTGGDATFSVQLSITISGCWFFNRRKLEKEEEDQQYQITHCGTDHALKISQVQLSANGSEVRFEANGVKECAVLHVQAPLVHITPVPEARRLQTLLAGMPLVLECEVSTPDAPTLWFKEGNPVSLDEGALLVQSEGCIRRLLISSVSSLDSGTYTCDVGDDAITFRVTVDELPLKVIHSNAKEAQAYEAAERVMLTCELSRPDVPVHWYKDGEAVEERDGVLLESEGALCRLVITSAQAQDSGEYMCDIGGDSVFFNITVTEPPVTVVKSNAEDAHAYQVSQHVVLSCELSRPNAPVVRWYKDGEEVEESDGFLLEREGSHCQLTIPSAQIHDTGEFVCDVGGDSVFFNITVTEPPVKVVLSNADEAHAYRVGERVVLSCELSRPDAPVCWYKDGEEAEGREGLLMEREGRHCQLIIPSAQVQDSGEFLCDAGGDSVFFNISIAELPVRVVHSNSDAVHVYQVSEHVELTCELSCADVLVCWYKDGEELEENDGLLLESEGLYRRLVITAAKAQDTGEYVCDAGGDSVFFNVTITEPPVQIVYPAERSVEKQIWASERLELTCEVSIPDAPVRWFKDGLEVDETDNLLLQVEGAERRLLVLQAGAEDAGEYICETKDESVSFDVKVSDPPVRIVRRDELQTHYRCLASEDLTLSVMLSCPKGEVKWYKDGEKLQDTERVRLEQDGTCHTLVILGVKRGDAGEYLCDSGDDNLIFYVTVEAPPVSIMNKTDAQLPVEVQEGENVTLVARLSQEKASVQWLKNMRPLYPGPRVVVSNDGLTRSLTIRQAEPGDSGIFSCDTGDDEIHFTMYVREAPVLFVPKPDHPEKVLVLEGGSAVLSAIVSKESAVVSWKGPWGSLVAGENCQLRREGRVHSLLLNNVSKADTGEYICESAHDQMCFELSVKELPVKFVRGLSDVSTLQGETVLFWCELCKTKGDVVWQKDGKELENNEYVEIRAEGRERSLTLSHVRPEDAGEYSCESKDDRTLAILTVQIPRLVEIISELHNLTVLEGDDATFKAVVSPDDVVLQWQLNGQDVVPSERLTITKNGLCHTLTIKQCRLSDTGIVTVYAEGLMSSARLSVQEAQVLFVQMLHDLVAEEGQDVRLEVELSLESAEVQWMKQGILLQQNSKFSMEAHGPQRALTIYNIELADRGTYRCESLHDRTQARMSVEPRKVMVKKPLSDVETFEKETVTFELELSHPNVSGVWTRDGIRVKPGSTCRVSATGCTHSLTLLGLTQDDSGTVAFTADTVRSSARLTVQEPPVTMLRLPQDMGIPETGSATFECELSRPLAEVKWYKDGEEIQMGPTRRMYSVGRRRLLQLNHCSLEDAGEYTCDAGDCRASAKLRVFERQVQILRDLEDIRVRENENAVFMCEVSLEEVKGEWFRDGERIKVTSTVKIRQEGARHFLLLCCVHPEDAGQIRFVAKAATSEARLEVEALPIRIVKPLRDKTVLARHKATLECTVSQSRGRVRWFRGDTEIFAGPKYEICNLDCYRTLVIHCIEPADEGLYTCDALDDCSTARLLVEAEGIQVVRGLRNVEVVAPSEAQFECEISAPPGFSPQWSLNGEELQPSSQVHMESTGHIHRLRLCQTTPGMNGMVKVTIGSARSKAHLTVREH</sequence>
<dbReference type="PANTHER" id="PTHR35971">
    <property type="entry name" value="SI:DKEY-31G6.6"/>
    <property type="match status" value="1"/>
</dbReference>
<feature type="domain" description="Ig-like" evidence="12">
    <location>
        <begin position="1086"/>
        <end position="1174"/>
    </location>
</feature>
<proteinExistence type="predicted"/>
<dbReference type="GO" id="GO:0007030">
    <property type="term" value="P:Golgi organization"/>
    <property type="evidence" value="ECO:0007669"/>
    <property type="project" value="UniProtKB-ARBA"/>
</dbReference>
<dbReference type="InterPro" id="IPR013151">
    <property type="entry name" value="Immunoglobulin_dom"/>
</dbReference>
<evidence type="ECO:0000256" key="9">
    <source>
        <dbReference type="ARBA" id="ARBA00057297"/>
    </source>
</evidence>
<keyword evidence="8" id="KW-0393">Immunoglobulin domain</keyword>
<dbReference type="FunFam" id="2.60.40.10:FF:000393">
    <property type="entry name" value="Putative obscurin-like protein 1"/>
    <property type="match status" value="1"/>
</dbReference>
<evidence type="ECO:0000259" key="13">
    <source>
        <dbReference type="PROSITE" id="PS50853"/>
    </source>
</evidence>
<reference evidence="14 15" key="1">
    <citation type="submission" date="2009-12" db="EMBL/GenBank/DDBJ databases">
        <title>The Genome Sequence of Anolis carolinensis (Green Anole Lizard).</title>
        <authorList>
            <consortium name="The Genome Sequencing Platform"/>
            <person name="Di Palma F."/>
            <person name="Alfoldi J."/>
            <person name="Heiman D."/>
            <person name="Young S."/>
            <person name="Grabherr M."/>
            <person name="Johnson J."/>
            <person name="Lander E.S."/>
            <person name="Lindblad-Toh K."/>
        </authorList>
    </citation>
    <scope>NUCLEOTIDE SEQUENCE [LARGE SCALE GENOMIC DNA]</scope>
    <source>
        <strain evidence="14 15">JBL SC #1</strain>
    </source>
</reference>
<dbReference type="GO" id="GO:0048471">
    <property type="term" value="C:perinuclear region of cytoplasm"/>
    <property type="evidence" value="ECO:0007669"/>
    <property type="project" value="UniProtKB-SubCell"/>
</dbReference>
<dbReference type="Ensembl" id="ENSACAT00000014315.4">
    <property type="protein sequence ID" value="ENSACAP00000014028.4"/>
    <property type="gene ID" value="ENSACAG00000014245.4"/>
</dbReference>
<reference evidence="14" key="2">
    <citation type="submission" date="2025-08" db="UniProtKB">
        <authorList>
            <consortium name="Ensembl"/>
        </authorList>
    </citation>
    <scope>IDENTIFICATION</scope>
</reference>
<feature type="domain" description="Ig-like" evidence="12">
    <location>
        <begin position="718"/>
        <end position="807"/>
    </location>
</feature>
<dbReference type="SUPFAM" id="SSF48726">
    <property type="entry name" value="Immunoglobulin"/>
    <property type="match status" value="21"/>
</dbReference>
<evidence type="ECO:0000256" key="3">
    <source>
        <dbReference type="ARBA" id="ARBA00022490"/>
    </source>
</evidence>
<name>G1KPQ6_ANOCA</name>
<dbReference type="PROSITE" id="PS50835">
    <property type="entry name" value="IG_LIKE"/>
    <property type="match status" value="17"/>
</dbReference>
<dbReference type="InterPro" id="IPR013098">
    <property type="entry name" value="Ig_I-set"/>
</dbReference>
<feature type="domain" description="Ig-like" evidence="12">
    <location>
        <begin position="1176"/>
        <end position="1266"/>
    </location>
</feature>
<dbReference type="FunFam" id="2.60.40.10:FF:000211">
    <property type="entry name" value="Obscurin-like protein 1"/>
    <property type="match status" value="5"/>
</dbReference>
<feature type="domain" description="Fibronectin type-III" evidence="13">
    <location>
        <begin position="528"/>
        <end position="628"/>
    </location>
</feature>